<organism evidence="3">
    <name type="scientific">viral metagenome</name>
    <dbReference type="NCBI Taxonomy" id="1070528"/>
    <lineage>
        <taxon>unclassified sequences</taxon>
        <taxon>metagenomes</taxon>
        <taxon>organismal metagenomes</taxon>
    </lineage>
</organism>
<feature type="domain" description="C2H2-type" evidence="2">
    <location>
        <begin position="1"/>
        <end position="22"/>
    </location>
</feature>
<dbReference type="AlphaFoldDB" id="A0A6C0KFK2"/>
<evidence type="ECO:0000256" key="1">
    <source>
        <dbReference type="SAM" id="Coils"/>
    </source>
</evidence>
<name>A0A6C0KFK2_9ZZZZ</name>
<reference evidence="3" key="1">
    <citation type="journal article" date="2020" name="Nature">
        <title>Giant virus diversity and host interactions through global metagenomics.</title>
        <authorList>
            <person name="Schulz F."/>
            <person name="Roux S."/>
            <person name="Paez-Espino D."/>
            <person name="Jungbluth S."/>
            <person name="Walsh D.A."/>
            <person name="Denef V.J."/>
            <person name="McMahon K.D."/>
            <person name="Konstantinidis K.T."/>
            <person name="Eloe-Fadrosh E.A."/>
            <person name="Kyrpides N.C."/>
            <person name="Woyke T."/>
        </authorList>
    </citation>
    <scope>NUCLEOTIDE SEQUENCE</scope>
    <source>
        <strain evidence="3">GVMAG-S-3300010158-109</strain>
    </source>
</reference>
<feature type="domain" description="C2H2-type" evidence="2">
    <location>
        <begin position="38"/>
        <end position="56"/>
    </location>
</feature>
<evidence type="ECO:0000313" key="3">
    <source>
        <dbReference type="EMBL" id="QHU15971.1"/>
    </source>
</evidence>
<dbReference type="Pfam" id="PF00096">
    <property type="entry name" value="zf-C2H2"/>
    <property type="match status" value="2"/>
</dbReference>
<dbReference type="InterPro" id="IPR036236">
    <property type="entry name" value="Znf_C2H2_sf"/>
</dbReference>
<proteinExistence type="predicted"/>
<feature type="coiled-coil region" evidence="1">
    <location>
        <begin position="79"/>
        <end position="135"/>
    </location>
</feature>
<dbReference type="PROSITE" id="PS50157">
    <property type="entry name" value="ZINC_FINGER_C2H2_2"/>
    <property type="match status" value="2"/>
</dbReference>
<accession>A0A6C0KFK2</accession>
<dbReference type="InterPro" id="IPR013087">
    <property type="entry name" value="Znf_C2H2_type"/>
</dbReference>
<evidence type="ECO:0000259" key="2">
    <source>
        <dbReference type="PROSITE" id="PS50157"/>
    </source>
</evidence>
<sequence>MDCDFCKKSFSTKGSLAIHQKTAKFCLKLQGKHEESCFKCENCTKIFTQKTSLSDHIPICKERYKKLLDKKDEEHSTTIKRLELEIVKMKRSEKEKLKEKNDYIAKLESKLEKLEAKLEAKLEKLETAVTTIALESKVTSKSLTTVPTTTTTNNTTNITVTTNNVLNLSQEHVKKVLTEQLDYNVVYAGQAGLAKFVVDKMLKNQAGKLIYRCVDPSRQMFEFVDEHGETVRDMKAEKLIQSLLEGEVIKIGLDEAAKGWNTEDNRLNTERTNVFGPKVSEYAELNRNNTVFRSKVSSLTT</sequence>
<protein>
    <recommendedName>
        <fullName evidence="2">C2H2-type domain-containing protein</fullName>
    </recommendedName>
</protein>
<dbReference type="EMBL" id="MN740871">
    <property type="protein sequence ID" value="QHU15971.1"/>
    <property type="molecule type" value="Genomic_DNA"/>
</dbReference>
<dbReference type="SUPFAM" id="SSF57667">
    <property type="entry name" value="beta-beta-alpha zinc fingers"/>
    <property type="match status" value="1"/>
</dbReference>
<keyword evidence="1" id="KW-0175">Coiled coil</keyword>
<dbReference type="Gene3D" id="3.30.160.60">
    <property type="entry name" value="Classic Zinc Finger"/>
    <property type="match status" value="1"/>
</dbReference>